<dbReference type="PRINTS" id="PR00449">
    <property type="entry name" value="RASTRNSFRMNG"/>
</dbReference>
<keyword evidence="5" id="KW-0342">GTP-binding</keyword>
<dbReference type="GO" id="GO:0007264">
    <property type="term" value="P:small GTPase-mediated signal transduction"/>
    <property type="evidence" value="ECO:0007669"/>
    <property type="project" value="InterPro"/>
</dbReference>
<dbReference type="InterPro" id="IPR027417">
    <property type="entry name" value="P-loop_NTPase"/>
</dbReference>
<dbReference type="GO" id="GO:0003924">
    <property type="term" value="F:GTPase activity"/>
    <property type="evidence" value="ECO:0007669"/>
    <property type="project" value="InterPro"/>
</dbReference>
<dbReference type="SMART" id="SM00173">
    <property type="entry name" value="RAS"/>
    <property type="match status" value="1"/>
</dbReference>
<dbReference type="AlphaFoldDB" id="A0A6B2LK58"/>
<evidence type="ECO:0000256" key="5">
    <source>
        <dbReference type="ARBA" id="ARBA00023134"/>
    </source>
</evidence>
<evidence type="ECO:0000256" key="3">
    <source>
        <dbReference type="ARBA" id="ARBA00022481"/>
    </source>
</evidence>
<dbReference type="SUPFAM" id="SSF52540">
    <property type="entry name" value="P-loop containing nucleoside triphosphate hydrolases"/>
    <property type="match status" value="1"/>
</dbReference>
<keyword evidence="3" id="KW-0488">Methylation</keyword>
<keyword evidence="4" id="KW-0547">Nucleotide-binding</keyword>
<evidence type="ECO:0000256" key="6">
    <source>
        <dbReference type="ARBA" id="ARBA00023136"/>
    </source>
</evidence>
<organism evidence="8">
    <name type="scientific">Arcella intermedia</name>
    <dbReference type="NCBI Taxonomy" id="1963864"/>
    <lineage>
        <taxon>Eukaryota</taxon>
        <taxon>Amoebozoa</taxon>
        <taxon>Tubulinea</taxon>
        <taxon>Elardia</taxon>
        <taxon>Arcellinida</taxon>
        <taxon>Sphaerothecina</taxon>
        <taxon>Arcellidae</taxon>
        <taxon>Arcella</taxon>
    </lineage>
</organism>
<dbReference type="FunFam" id="3.40.50.300:FF:002060">
    <property type="entry name" value="Rho family GTPase"/>
    <property type="match status" value="1"/>
</dbReference>
<dbReference type="PROSITE" id="PS51420">
    <property type="entry name" value="RHO"/>
    <property type="match status" value="1"/>
</dbReference>
<dbReference type="EMBL" id="GIBP01008513">
    <property type="protein sequence ID" value="NDV37482.1"/>
    <property type="molecule type" value="Transcribed_RNA"/>
</dbReference>
<proteinExistence type="inferred from homology"/>
<accession>A0A6B2LK58</accession>
<name>A0A6B2LK58_9EUKA</name>
<dbReference type="GO" id="GO:0005525">
    <property type="term" value="F:GTP binding"/>
    <property type="evidence" value="ECO:0007669"/>
    <property type="project" value="UniProtKB-KW"/>
</dbReference>
<evidence type="ECO:0000256" key="4">
    <source>
        <dbReference type="ARBA" id="ARBA00022741"/>
    </source>
</evidence>
<dbReference type="SMART" id="SM00174">
    <property type="entry name" value="RHO"/>
    <property type="match status" value="1"/>
</dbReference>
<comment type="similarity">
    <text evidence="2">Belongs to the small GTPase superfamily. Rho family.</text>
</comment>
<reference evidence="8" key="1">
    <citation type="journal article" date="2020" name="J. Eukaryot. Microbiol.">
        <title>De novo Sequencing, Assembly and Annotation of the Transcriptome for the Free-Living Testate Amoeba Arcella intermedia.</title>
        <authorList>
            <person name="Ribeiro G.M."/>
            <person name="Porfirio-Sousa A.L."/>
            <person name="Maurer-Alcala X.X."/>
            <person name="Katz L.A."/>
            <person name="Lahr D.J.G."/>
        </authorList>
    </citation>
    <scope>NUCLEOTIDE SEQUENCE</scope>
</reference>
<keyword evidence="6" id="KW-0472">Membrane</keyword>
<dbReference type="NCBIfam" id="TIGR00231">
    <property type="entry name" value="small_GTP"/>
    <property type="match status" value="1"/>
</dbReference>
<dbReference type="Pfam" id="PF00071">
    <property type="entry name" value="Ras"/>
    <property type="match status" value="1"/>
</dbReference>
<protein>
    <submittedName>
        <fullName evidence="8">Uncharacterized protein</fullName>
    </submittedName>
</protein>
<evidence type="ECO:0000256" key="2">
    <source>
        <dbReference type="ARBA" id="ARBA00010142"/>
    </source>
</evidence>
<dbReference type="PROSITE" id="PS51421">
    <property type="entry name" value="RAS"/>
    <property type="match status" value="1"/>
</dbReference>
<sequence length="182" mass="20215">MVGDVGVGKTSLVMTYTSEAWSTYYTFPYAPNFERYGGNLLVDGTVVNLSILDTADTEEFDRLRVKEYPDTDVFLCLFSVAHPPSFENVSARWHPELSHHCPGVPILLVGSKVDLREADPEVPHPPDLISFEQGEDMMRAIGATKYMECSSLKQKGLSALFQEAIRAVLHKEKKKGGGCVFI</sequence>
<evidence type="ECO:0000313" key="8">
    <source>
        <dbReference type="EMBL" id="NDV37482.1"/>
    </source>
</evidence>
<dbReference type="PROSITE" id="PS51419">
    <property type="entry name" value="RAB"/>
    <property type="match status" value="1"/>
</dbReference>
<dbReference type="Gene3D" id="3.40.50.300">
    <property type="entry name" value="P-loop containing nucleotide triphosphate hydrolases"/>
    <property type="match status" value="1"/>
</dbReference>
<comment type="subcellular location">
    <subcellularLocation>
        <location evidence="1">Membrane</location>
    </subcellularLocation>
</comment>
<keyword evidence="7" id="KW-0449">Lipoprotein</keyword>
<dbReference type="PANTHER" id="PTHR24072">
    <property type="entry name" value="RHO FAMILY GTPASE"/>
    <property type="match status" value="1"/>
</dbReference>
<dbReference type="CDD" id="cd00157">
    <property type="entry name" value="Rho"/>
    <property type="match status" value="1"/>
</dbReference>
<dbReference type="InterPro" id="IPR003578">
    <property type="entry name" value="Small_GTPase_Rho"/>
</dbReference>
<evidence type="ECO:0000256" key="7">
    <source>
        <dbReference type="ARBA" id="ARBA00023289"/>
    </source>
</evidence>
<dbReference type="InterPro" id="IPR005225">
    <property type="entry name" value="Small_GTP-bd"/>
</dbReference>
<dbReference type="InterPro" id="IPR001806">
    <property type="entry name" value="Small_GTPase"/>
</dbReference>
<evidence type="ECO:0000256" key="1">
    <source>
        <dbReference type="ARBA" id="ARBA00004370"/>
    </source>
</evidence>
<keyword evidence="7" id="KW-0636">Prenylation</keyword>
<dbReference type="SMART" id="SM00175">
    <property type="entry name" value="RAB"/>
    <property type="match status" value="1"/>
</dbReference>
<dbReference type="GO" id="GO:0016020">
    <property type="term" value="C:membrane"/>
    <property type="evidence" value="ECO:0007669"/>
    <property type="project" value="UniProtKB-SubCell"/>
</dbReference>